<proteinExistence type="predicted"/>
<dbReference type="SMART" id="SM00479">
    <property type="entry name" value="EXOIII"/>
    <property type="match status" value="1"/>
</dbReference>
<dbReference type="Pfam" id="PF00929">
    <property type="entry name" value="RNase_T"/>
    <property type="match status" value="1"/>
</dbReference>
<sequence length="465" mass="51433">MLFDIPWAIVDLETTGGHIGRDRITEIGLIMLDGDQLRRYQTLVNPLQPIPPFIENMTGISNEMVQAQPPFADIAGALLPMLQGRLLLAHNVRFDYGFLRNEFRRVGLRLQSATLCTVKLSRRLYPQHFKHNLDSIIQRHGLQLPERHRAMADAEALLLFLQAAVAELGEEVVQEAIRQVLAQPELPPGVDAALVDELPDLPGVYTIWGEQDAALYVGRASNVRGKVVSQLAQDGKYGKEPSIQRPIRRIECQETVGELGAHLLEQRLLRELQPFYNHRSRLANDLCSIQLDHGQGEFMRPAIVYADQLDFSRTADLYGLFRSPKEARKVLAEIANGNGLCQSVLGVEALTSRKGAGCAGIGSGRCRGACIGKEAAPQHNMRLMQALARIKVKPWPFPSPVAVVETDEVTGVAVEHVFDRWCYLGSRAAGEQALAGTPSFDIDTYKLLDAYLKKPAEGSSLRLLG</sequence>
<comment type="function">
    <text evidence="2">DNA polymerase III is a complex, multichain enzyme responsible for most of the replicative synthesis in bacteria. The epsilon subunit contain the editing function and is a proofreading 3'-5' exonuclease.</text>
</comment>
<organism evidence="6 7">
    <name type="scientific">Aquitalea magnusonii</name>
    <dbReference type="NCBI Taxonomy" id="332411"/>
    <lineage>
        <taxon>Bacteria</taxon>
        <taxon>Pseudomonadati</taxon>
        <taxon>Pseudomonadota</taxon>
        <taxon>Betaproteobacteria</taxon>
        <taxon>Neisseriales</taxon>
        <taxon>Chromobacteriaceae</taxon>
        <taxon>Aquitalea</taxon>
    </lineage>
</organism>
<evidence type="ECO:0000313" key="6">
    <source>
        <dbReference type="EMBL" id="PXX47933.1"/>
    </source>
</evidence>
<dbReference type="Gene3D" id="3.30.420.10">
    <property type="entry name" value="Ribonuclease H-like superfamily/Ribonuclease H"/>
    <property type="match status" value="1"/>
</dbReference>
<dbReference type="GO" id="GO:0003677">
    <property type="term" value="F:DNA binding"/>
    <property type="evidence" value="ECO:0007669"/>
    <property type="project" value="InterPro"/>
</dbReference>
<dbReference type="Gene3D" id="3.40.1440.10">
    <property type="entry name" value="GIY-YIG endonuclease"/>
    <property type="match status" value="1"/>
</dbReference>
<dbReference type="PROSITE" id="PS50164">
    <property type="entry name" value="GIY_YIG"/>
    <property type="match status" value="1"/>
</dbReference>
<comment type="catalytic activity">
    <reaction evidence="4">
        <text>DNA(n) + a 2'-deoxyribonucleoside 5'-triphosphate = DNA(n+1) + diphosphate</text>
        <dbReference type="Rhea" id="RHEA:22508"/>
        <dbReference type="Rhea" id="RHEA-COMP:17339"/>
        <dbReference type="Rhea" id="RHEA-COMP:17340"/>
        <dbReference type="ChEBI" id="CHEBI:33019"/>
        <dbReference type="ChEBI" id="CHEBI:61560"/>
        <dbReference type="ChEBI" id="CHEBI:173112"/>
        <dbReference type="EC" id="2.7.7.7"/>
    </reaction>
</comment>
<dbReference type="EC" id="2.7.7.7" evidence="1"/>
<dbReference type="InterPro" id="IPR035901">
    <property type="entry name" value="GIY-YIG_endonuc_sf"/>
</dbReference>
<dbReference type="InterPro" id="IPR012337">
    <property type="entry name" value="RNaseH-like_sf"/>
</dbReference>
<dbReference type="GO" id="GO:0005829">
    <property type="term" value="C:cytosol"/>
    <property type="evidence" value="ECO:0007669"/>
    <property type="project" value="TreeGrafter"/>
</dbReference>
<evidence type="ECO:0000256" key="4">
    <source>
        <dbReference type="ARBA" id="ARBA00049244"/>
    </source>
</evidence>
<evidence type="ECO:0000313" key="7">
    <source>
        <dbReference type="Proteomes" id="UP000248395"/>
    </source>
</evidence>
<comment type="caution">
    <text evidence="6">The sequence shown here is derived from an EMBL/GenBank/DDBJ whole genome shotgun (WGS) entry which is preliminary data.</text>
</comment>
<dbReference type="Proteomes" id="UP000248395">
    <property type="component" value="Unassembled WGS sequence"/>
</dbReference>
<dbReference type="NCBIfam" id="TIGR00573">
    <property type="entry name" value="dnaq"/>
    <property type="match status" value="1"/>
</dbReference>
<dbReference type="GO" id="GO:0003887">
    <property type="term" value="F:DNA-directed DNA polymerase activity"/>
    <property type="evidence" value="ECO:0007669"/>
    <property type="project" value="UniProtKB-EC"/>
</dbReference>
<dbReference type="InterPro" id="IPR036397">
    <property type="entry name" value="RNaseH_sf"/>
</dbReference>
<comment type="subunit">
    <text evidence="3">DNA polymerase III contains a core (composed of alpha, epsilon and theta chains) that associates with a tau subunit. This core dimerizes to form the POLIII' complex. PolIII' associates with the gamma complex (composed of gamma, delta, delta', psi and chi chains) and with the beta chain to form the complete DNA polymerase III complex.</text>
</comment>
<evidence type="ECO:0000256" key="2">
    <source>
        <dbReference type="ARBA" id="ARBA00025483"/>
    </source>
</evidence>
<evidence type="ECO:0000256" key="3">
    <source>
        <dbReference type="ARBA" id="ARBA00026073"/>
    </source>
</evidence>
<dbReference type="AlphaFoldDB" id="A0A318JGW4"/>
<gene>
    <name evidence="6" type="ORF">DFR38_10815</name>
</gene>
<evidence type="ECO:0000259" key="5">
    <source>
        <dbReference type="PROSITE" id="PS50164"/>
    </source>
</evidence>
<dbReference type="InterPro" id="IPR006054">
    <property type="entry name" value="DnaQ"/>
</dbReference>
<dbReference type="RefSeq" id="WP_110313337.1">
    <property type="nucleotide sequence ID" value="NZ_QJKC01000008.1"/>
</dbReference>
<dbReference type="PANTHER" id="PTHR30231">
    <property type="entry name" value="DNA POLYMERASE III SUBUNIT EPSILON"/>
    <property type="match status" value="1"/>
</dbReference>
<dbReference type="OrthoDB" id="9803913at2"/>
<dbReference type="GO" id="GO:0008408">
    <property type="term" value="F:3'-5' exonuclease activity"/>
    <property type="evidence" value="ECO:0007669"/>
    <property type="project" value="TreeGrafter"/>
</dbReference>
<feature type="domain" description="GIY-YIG" evidence="5">
    <location>
        <begin position="200"/>
        <end position="278"/>
    </location>
</feature>
<dbReference type="CDD" id="cd06127">
    <property type="entry name" value="DEDDh"/>
    <property type="match status" value="1"/>
</dbReference>
<dbReference type="SUPFAM" id="SSF53098">
    <property type="entry name" value="Ribonuclease H-like"/>
    <property type="match status" value="1"/>
</dbReference>
<reference evidence="6 7" key="1">
    <citation type="submission" date="2018-05" db="EMBL/GenBank/DDBJ databases">
        <title>Genomic Encyclopedia of Type Strains, Phase IV (KMG-IV): sequencing the most valuable type-strain genomes for metagenomic binning, comparative biology and taxonomic classification.</title>
        <authorList>
            <person name="Goeker M."/>
        </authorList>
    </citation>
    <scope>NUCLEOTIDE SEQUENCE [LARGE SCALE GENOMIC DNA]</scope>
    <source>
        <strain evidence="6 7">DSM 25134</strain>
    </source>
</reference>
<dbReference type="PANTHER" id="PTHR30231:SF37">
    <property type="entry name" value="EXODEOXYRIBONUCLEASE 10"/>
    <property type="match status" value="1"/>
</dbReference>
<name>A0A318JGW4_9NEIS</name>
<dbReference type="SUPFAM" id="SSF82771">
    <property type="entry name" value="GIY-YIG endonuclease"/>
    <property type="match status" value="1"/>
</dbReference>
<dbReference type="InterPro" id="IPR013520">
    <property type="entry name" value="Ribonucl_H"/>
</dbReference>
<accession>A0A318JGW4</accession>
<dbReference type="GO" id="GO:0045004">
    <property type="term" value="P:DNA replication proofreading"/>
    <property type="evidence" value="ECO:0007669"/>
    <property type="project" value="TreeGrafter"/>
</dbReference>
<dbReference type="InterPro" id="IPR000305">
    <property type="entry name" value="GIY-YIG_endonuc"/>
</dbReference>
<dbReference type="FunFam" id="3.30.420.10:FF:000045">
    <property type="entry name" value="3'-5' exonuclease DinG"/>
    <property type="match status" value="1"/>
</dbReference>
<keyword evidence="7" id="KW-1185">Reference proteome</keyword>
<protein>
    <recommendedName>
        <fullName evidence="1">DNA-directed DNA polymerase</fullName>
        <ecNumber evidence="1">2.7.7.7</ecNumber>
    </recommendedName>
</protein>
<dbReference type="EMBL" id="QJKC01000008">
    <property type="protein sequence ID" value="PXX47933.1"/>
    <property type="molecule type" value="Genomic_DNA"/>
</dbReference>
<evidence type="ECO:0000256" key="1">
    <source>
        <dbReference type="ARBA" id="ARBA00012417"/>
    </source>
</evidence>